<reference evidence="10" key="1">
    <citation type="journal article" date="2013" name="Science">
        <title>The Amborella genome and the evolution of flowering plants.</title>
        <authorList>
            <consortium name="Amborella Genome Project"/>
        </authorList>
    </citation>
    <scope>NUCLEOTIDE SEQUENCE [LARGE SCALE GENOMIC DNA]</scope>
</reference>
<dbReference type="InterPro" id="IPR019787">
    <property type="entry name" value="Znf_PHD-finger"/>
</dbReference>
<dbReference type="Pfam" id="PF22970">
    <property type="entry name" value="DUF7028"/>
    <property type="match status" value="1"/>
</dbReference>
<evidence type="ECO:0000256" key="7">
    <source>
        <dbReference type="SAM" id="MobiDB-lite"/>
    </source>
</evidence>
<gene>
    <name evidence="9" type="ORF">AMTR_s00007p00115770</name>
</gene>
<feature type="region of interest" description="Disordered" evidence="7">
    <location>
        <begin position="378"/>
        <end position="401"/>
    </location>
</feature>
<evidence type="ECO:0000313" key="10">
    <source>
        <dbReference type="Proteomes" id="UP000017836"/>
    </source>
</evidence>
<dbReference type="Pfam" id="PF16135">
    <property type="entry name" value="TDBD"/>
    <property type="match status" value="1"/>
</dbReference>
<dbReference type="PANTHER" id="PTHR46309">
    <property type="entry name" value="PHD FINGER PROTEIN 12"/>
    <property type="match status" value="1"/>
</dbReference>
<dbReference type="GO" id="GO:0008270">
    <property type="term" value="F:zinc ion binding"/>
    <property type="evidence" value="ECO:0007669"/>
    <property type="project" value="UniProtKB-KW"/>
</dbReference>
<accession>W1PDY3</accession>
<dbReference type="SMART" id="SM00249">
    <property type="entry name" value="PHD"/>
    <property type="match status" value="2"/>
</dbReference>
<comment type="subcellular location">
    <subcellularLocation>
        <location evidence="1">Nucleus</location>
    </subcellularLocation>
</comment>
<dbReference type="Proteomes" id="UP000017836">
    <property type="component" value="Unassembled WGS sequence"/>
</dbReference>
<keyword evidence="3 6" id="KW-0863">Zinc-finger</keyword>
<dbReference type="InterPro" id="IPR054292">
    <property type="entry name" value="DUF7028"/>
</dbReference>
<dbReference type="PROSITE" id="PS50016">
    <property type="entry name" value="ZF_PHD_2"/>
    <property type="match status" value="1"/>
</dbReference>
<dbReference type="GO" id="GO:0003714">
    <property type="term" value="F:transcription corepressor activity"/>
    <property type="evidence" value="ECO:0007669"/>
    <property type="project" value="InterPro"/>
</dbReference>
<dbReference type="Gramene" id="ERN05260">
    <property type="protein sequence ID" value="ERN05260"/>
    <property type="gene ID" value="AMTR_s00007p00115770"/>
</dbReference>
<organism evidence="9 10">
    <name type="scientific">Amborella trichopoda</name>
    <dbReference type="NCBI Taxonomy" id="13333"/>
    <lineage>
        <taxon>Eukaryota</taxon>
        <taxon>Viridiplantae</taxon>
        <taxon>Streptophyta</taxon>
        <taxon>Embryophyta</taxon>
        <taxon>Tracheophyta</taxon>
        <taxon>Spermatophyta</taxon>
        <taxon>Magnoliopsida</taxon>
        <taxon>Amborellales</taxon>
        <taxon>Amborellaceae</taxon>
        <taxon>Amborella</taxon>
    </lineage>
</organism>
<keyword evidence="2" id="KW-0479">Metal-binding</keyword>
<evidence type="ECO:0000256" key="5">
    <source>
        <dbReference type="ARBA" id="ARBA00023242"/>
    </source>
</evidence>
<dbReference type="Gene3D" id="3.30.40.10">
    <property type="entry name" value="Zinc/RING finger domain, C3HC4 (zinc finger)"/>
    <property type="match status" value="2"/>
</dbReference>
<keyword evidence="5" id="KW-0539">Nucleus</keyword>
<dbReference type="GO" id="GO:0005634">
    <property type="term" value="C:nucleus"/>
    <property type="evidence" value="ECO:0007669"/>
    <property type="project" value="UniProtKB-SubCell"/>
</dbReference>
<sequence>MTKKRKQVSKVGEGFESTERIAKINGLRTCGCSSLHRYDLDFEDNLANEERQKEAPYRLPSQITGRYSERDEGNEMMGILEREQSETPWIPEVSSEVERDEVELEAEYCPETITEYFNLKSQRGNKRGLLQEMMKKAKMHLLASGWKLERRLATQHRYFSPSGKVTDENIRPSVSEKPGLIKKVKDLKPVYSPVALRYYLLLFKSDISEGQKIKIGKWMAPKVMEHLLAVGWSLSYTVKKLREFVGLVQGINGSKMRDSSITKKSIVRRDTRISKEKINRKTRKAPVNRKFNLTNSAPPPSSWPPLSTSTNRELDLANSVPPPSSFALLCSNSNREFDSANSVPPPPLCSNVNKELDLSNSVSPPFSLSPLCTTGSSIRKKQRQRHLTGATDRQGDKTFKASSVSQKNMNQSGLCHGEDSCVKGEARVTRVGIKCNCCSEVYRIADFEAHVKTPSTQIFVEDGRSLYDCQRQMLDQSALKDLRLKSCDCKKADYNQYKSDEICSICHYGGELVLCDCCPSAYHLSCLHLKDFPEGDWFYPSCSCAICGRGESNADSDQFTAKTFVYCEQCERNYHVGCCNERGPMALKSYPKGN</sequence>
<protein>
    <recommendedName>
        <fullName evidence="8">PHD-type domain-containing protein</fullName>
    </recommendedName>
</protein>
<evidence type="ECO:0000256" key="3">
    <source>
        <dbReference type="ARBA" id="ARBA00022771"/>
    </source>
</evidence>
<dbReference type="PANTHER" id="PTHR46309:SF14">
    <property type="entry name" value="PHD-TYPE DOMAIN-CONTAINING PROTEIN"/>
    <property type="match status" value="1"/>
</dbReference>
<feature type="domain" description="PHD-type" evidence="8">
    <location>
        <begin position="500"/>
        <end position="545"/>
    </location>
</feature>
<feature type="region of interest" description="Disordered" evidence="7">
    <location>
        <begin position="290"/>
        <end position="310"/>
    </location>
</feature>
<evidence type="ECO:0000256" key="2">
    <source>
        <dbReference type="ARBA" id="ARBA00022723"/>
    </source>
</evidence>
<proteinExistence type="predicted"/>
<dbReference type="InterPro" id="IPR042163">
    <property type="entry name" value="PHF12"/>
</dbReference>
<dbReference type="HOGENOM" id="CLU_019331_0_0_1"/>
<keyword evidence="10" id="KW-1185">Reference proteome</keyword>
<keyword evidence="4" id="KW-0862">Zinc</keyword>
<dbReference type="InterPro" id="IPR001965">
    <property type="entry name" value="Znf_PHD"/>
</dbReference>
<evidence type="ECO:0000259" key="8">
    <source>
        <dbReference type="PROSITE" id="PS50016"/>
    </source>
</evidence>
<evidence type="ECO:0000313" key="9">
    <source>
        <dbReference type="EMBL" id="ERN05260.1"/>
    </source>
</evidence>
<evidence type="ECO:0000256" key="1">
    <source>
        <dbReference type="ARBA" id="ARBA00004123"/>
    </source>
</evidence>
<dbReference type="SUPFAM" id="SSF57903">
    <property type="entry name" value="FYVE/PHD zinc finger"/>
    <property type="match status" value="1"/>
</dbReference>
<dbReference type="AlphaFoldDB" id="W1PDY3"/>
<dbReference type="InterPro" id="IPR013083">
    <property type="entry name" value="Znf_RING/FYVE/PHD"/>
</dbReference>
<name>W1PDY3_AMBTC</name>
<dbReference type="EMBL" id="KI394011">
    <property type="protein sequence ID" value="ERN05260.1"/>
    <property type="molecule type" value="Genomic_DNA"/>
</dbReference>
<dbReference type="InterPro" id="IPR011011">
    <property type="entry name" value="Znf_FYVE_PHD"/>
</dbReference>
<evidence type="ECO:0000256" key="6">
    <source>
        <dbReference type="PROSITE-ProRule" id="PRU00146"/>
    </source>
</evidence>
<dbReference type="InterPro" id="IPR032308">
    <property type="entry name" value="TDBD"/>
</dbReference>
<dbReference type="eggNOG" id="ENOG502QTVY">
    <property type="taxonomic scope" value="Eukaryota"/>
</dbReference>
<evidence type="ECO:0000256" key="4">
    <source>
        <dbReference type="ARBA" id="ARBA00022833"/>
    </source>
</evidence>